<dbReference type="PROSITE" id="PS51379">
    <property type="entry name" value="4FE4S_FER_2"/>
    <property type="match status" value="1"/>
</dbReference>
<dbReference type="GO" id="GO:0008616">
    <property type="term" value="P:tRNA queuosine(34) biosynthetic process"/>
    <property type="evidence" value="ECO:0007669"/>
    <property type="project" value="UniProtKB-KW"/>
</dbReference>
<dbReference type="STRING" id="1513793.SAMN06296036_101245"/>
<evidence type="ECO:0000313" key="10">
    <source>
        <dbReference type="EMBL" id="SME89248.1"/>
    </source>
</evidence>
<sequence length="353" mass="40333">MAKLKDRNYFSELFAEQGLLLIGHVPLVGDDRHFSRFEQWLSRGHHAGMSFMENHRAIRRDPRLLQEGLQSSLVFGLNYYQGDRLHSSNTRVAQYARFQDYHKLLRKKAQKLLGQLSESIPQLEGRVTIDSAPLLERALASRSQSGFIGKNTCFILPREGSFYLLGELHLNQQLFPFDKPAVVDPQQRSEEGGCGTCKRCQVNCPTGALDEDYTLDAKLCLSYWTIEHRGLVPTKFWPWFAKYWYGCDICQLACPYNRKASINIQLPLKSQLADLDLFQVATMDQGFYEATFGGSPMTRAKRVGLQRNALIALFVTQDERLDSAIGMIERDNEQNGVLRDTIKQIRAELSCDR</sequence>
<evidence type="ECO:0000256" key="2">
    <source>
        <dbReference type="ARBA" id="ARBA00022490"/>
    </source>
</evidence>
<dbReference type="InterPro" id="IPR017896">
    <property type="entry name" value="4Fe4S_Fe-S-bd"/>
</dbReference>
<dbReference type="EMBL" id="FWZT01000001">
    <property type="protein sequence ID" value="SME89248.1"/>
    <property type="molecule type" value="Genomic_DNA"/>
</dbReference>
<dbReference type="InterPro" id="IPR013542">
    <property type="entry name" value="QueG_DUF1730"/>
</dbReference>
<evidence type="ECO:0000256" key="4">
    <source>
        <dbReference type="ARBA" id="ARBA00022723"/>
    </source>
</evidence>
<feature type="domain" description="4Fe-4S ferredoxin-type" evidence="9">
    <location>
        <begin position="185"/>
        <end position="214"/>
    </location>
</feature>
<dbReference type="GO" id="GO:0046872">
    <property type="term" value="F:metal ion binding"/>
    <property type="evidence" value="ECO:0007669"/>
    <property type="project" value="UniProtKB-KW"/>
</dbReference>
<dbReference type="PANTHER" id="PTHR30002">
    <property type="entry name" value="EPOXYQUEUOSINE REDUCTASE"/>
    <property type="match status" value="1"/>
</dbReference>
<keyword evidence="2" id="KW-0963">Cytoplasm</keyword>
<name>A0A1Y6B5S4_9BACT</name>
<dbReference type="GO" id="GO:0051539">
    <property type="term" value="F:4 iron, 4 sulfur cluster binding"/>
    <property type="evidence" value="ECO:0007669"/>
    <property type="project" value="UniProtKB-KW"/>
</dbReference>
<organism evidence="10 11">
    <name type="scientific">Pseudobacteriovorax antillogorgiicola</name>
    <dbReference type="NCBI Taxonomy" id="1513793"/>
    <lineage>
        <taxon>Bacteria</taxon>
        <taxon>Pseudomonadati</taxon>
        <taxon>Bdellovibrionota</taxon>
        <taxon>Oligoflexia</taxon>
        <taxon>Oligoflexales</taxon>
        <taxon>Pseudobacteriovoracaceae</taxon>
        <taxon>Pseudobacteriovorax</taxon>
    </lineage>
</organism>
<proteinExistence type="predicted"/>
<dbReference type="Pfam" id="PF08331">
    <property type="entry name" value="QueG_DUF1730"/>
    <property type="match status" value="1"/>
</dbReference>
<dbReference type="Pfam" id="PF13484">
    <property type="entry name" value="Fer4_16"/>
    <property type="match status" value="1"/>
</dbReference>
<evidence type="ECO:0000256" key="6">
    <source>
        <dbReference type="ARBA" id="ARBA00023002"/>
    </source>
</evidence>
<keyword evidence="1" id="KW-0004">4Fe-4S</keyword>
<keyword evidence="11" id="KW-1185">Reference proteome</keyword>
<keyword evidence="6" id="KW-0560">Oxidoreductase</keyword>
<evidence type="ECO:0000313" key="11">
    <source>
        <dbReference type="Proteomes" id="UP000192907"/>
    </source>
</evidence>
<evidence type="ECO:0000256" key="1">
    <source>
        <dbReference type="ARBA" id="ARBA00022485"/>
    </source>
</evidence>
<dbReference type="InterPro" id="IPR004453">
    <property type="entry name" value="QueG"/>
</dbReference>
<dbReference type="Proteomes" id="UP000192907">
    <property type="component" value="Unassembled WGS sequence"/>
</dbReference>
<keyword evidence="4" id="KW-0479">Metal-binding</keyword>
<dbReference type="PANTHER" id="PTHR30002:SF4">
    <property type="entry name" value="EPOXYQUEUOSINE REDUCTASE"/>
    <property type="match status" value="1"/>
</dbReference>
<dbReference type="OrthoDB" id="5288768at2"/>
<gene>
    <name evidence="10" type="ORF">SAMN06296036_101245</name>
</gene>
<dbReference type="SUPFAM" id="SSF54862">
    <property type="entry name" value="4Fe-4S ferredoxins"/>
    <property type="match status" value="1"/>
</dbReference>
<keyword evidence="8" id="KW-0411">Iron-sulfur</keyword>
<reference evidence="11" key="1">
    <citation type="submission" date="2017-04" db="EMBL/GenBank/DDBJ databases">
        <authorList>
            <person name="Varghese N."/>
            <person name="Submissions S."/>
        </authorList>
    </citation>
    <scope>NUCLEOTIDE SEQUENCE [LARGE SCALE GENOMIC DNA]</scope>
    <source>
        <strain evidence="11">RKEM611</strain>
    </source>
</reference>
<keyword evidence="3" id="KW-0819">tRNA processing</keyword>
<evidence type="ECO:0000259" key="9">
    <source>
        <dbReference type="PROSITE" id="PS51379"/>
    </source>
</evidence>
<evidence type="ECO:0000256" key="3">
    <source>
        <dbReference type="ARBA" id="ARBA00022694"/>
    </source>
</evidence>
<protein>
    <submittedName>
        <fullName evidence="10">Epoxyqueuosine reductase</fullName>
    </submittedName>
</protein>
<keyword evidence="7" id="KW-0408">Iron</keyword>
<dbReference type="NCBIfam" id="TIGR00276">
    <property type="entry name" value="tRNA epoxyqueuosine(34) reductase QueG"/>
    <property type="match status" value="1"/>
</dbReference>
<dbReference type="RefSeq" id="WP_132314630.1">
    <property type="nucleotide sequence ID" value="NZ_FWZT01000001.1"/>
</dbReference>
<dbReference type="Gene3D" id="3.30.70.20">
    <property type="match status" value="1"/>
</dbReference>
<dbReference type="AlphaFoldDB" id="A0A1Y6B5S4"/>
<evidence type="ECO:0000256" key="8">
    <source>
        <dbReference type="ARBA" id="ARBA00023014"/>
    </source>
</evidence>
<keyword evidence="5" id="KW-0671">Queuosine biosynthesis</keyword>
<dbReference type="PROSITE" id="PS00198">
    <property type="entry name" value="4FE4S_FER_1"/>
    <property type="match status" value="1"/>
</dbReference>
<evidence type="ECO:0000256" key="5">
    <source>
        <dbReference type="ARBA" id="ARBA00022785"/>
    </source>
</evidence>
<accession>A0A1Y6B5S4</accession>
<evidence type="ECO:0000256" key="7">
    <source>
        <dbReference type="ARBA" id="ARBA00023004"/>
    </source>
</evidence>
<dbReference type="GO" id="GO:0052693">
    <property type="term" value="F:epoxyqueuosine reductase activity"/>
    <property type="evidence" value="ECO:0007669"/>
    <property type="project" value="TreeGrafter"/>
</dbReference>
<dbReference type="InterPro" id="IPR017900">
    <property type="entry name" value="4Fe4S_Fe_S_CS"/>
</dbReference>